<feature type="region of interest" description="Disordered" evidence="1">
    <location>
        <begin position="125"/>
        <end position="150"/>
    </location>
</feature>
<evidence type="ECO:0000313" key="3">
    <source>
        <dbReference type="Proteomes" id="UP000193144"/>
    </source>
</evidence>
<accession>A0A1Y2A393</accession>
<dbReference type="AlphaFoldDB" id="A0A1Y2A393"/>
<keyword evidence="3" id="KW-1185">Reference proteome</keyword>
<dbReference type="EMBL" id="MCFA01000015">
    <property type="protein sequence ID" value="ORY16968.1"/>
    <property type="molecule type" value="Genomic_DNA"/>
</dbReference>
<protein>
    <submittedName>
        <fullName evidence="2">Uncharacterized protein</fullName>
    </submittedName>
</protein>
<sequence>MRESRLADSTEILQALSQRATVTPPECVEDDSSIEQGQCASCYSKPYNTCRVHAVYQSRNKHKSAPGWESVRFVFVDRRARELQLPDAPELALRPGPRNIHDDHVAWTHRKKMIANRSFFEIPGNKPAKTRLGDQGRIGGPLGKWQGPAF</sequence>
<gene>
    <name evidence="2" type="ORF">BCR34DRAFT_556344</name>
</gene>
<evidence type="ECO:0000313" key="2">
    <source>
        <dbReference type="EMBL" id="ORY16968.1"/>
    </source>
</evidence>
<proteinExistence type="predicted"/>
<dbReference type="Proteomes" id="UP000193144">
    <property type="component" value="Unassembled WGS sequence"/>
</dbReference>
<evidence type="ECO:0000256" key="1">
    <source>
        <dbReference type="SAM" id="MobiDB-lite"/>
    </source>
</evidence>
<comment type="caution">
    <text evidence="2">The sequence shown here is derived from an EMBL/GenBank/DDBJ whole genome shotgun (WGS) entry which is preliminary data.</text>
</comment>
<name>A0A1Y2A393_9PLEO</name>
<organism evidence="2 3">
    <name type="scientific">Clohesyomyces aquaticus</name>
    <dbReference type="NCBI Taxonomy" id="1231657"/>
    <lineage>
        <taxon>Eukaryota</taxon>
        <taxon>Fungi</taxon>
        <taxon>Dikarya</taxon>
        <taxon>Ascomycota</taxon>
        <taxon>Pezizomycotina</taxon>
        <taxon>Dothideomycetes</taxon>
        <taxon>Pleosporomycetidae</taxon>
        <taxon>Pleosporales</taxon>
        <taxon>Lindgomycetaceae</taxon>
        <taxon>Clohesyomyces</taxon>
    </lineage>
</organism>
<reference evidence="2 3" key="1">
    <citation type="submission" date="2016-07" db="EMBL/GenBank/DDBJ databases">
        <title>Pervasive Adenine N6-methylation of Active Genes in Fungi.</title>
        <authorList>
            <consortium name="DOE Joint Genome Institute"/>
            <person name="Mondo S.J."/>
            <person name="Dannebaum R.O."/>
            <person name="Kuo R.C."/>
            <person name="Labutti K."/>
            <person name="Haridas S."/>
            <person name="Kuo A."/>
            <person name="Salamov A."/>
            <person name="Ahrendt S.R."/>
            <person name="Lipzen A."/>
            <person name="Sullivan W."/>
            <person name="Andreopoulos W.B."/>
            <person name="Clum A."/>
            <person name="Lindquist E."/>
            <person name="Daum C."/>
            <person name="Ramamoorthy G.K."/>
            <person name="Gryganskyi A."/>
            <person name="Culley D."/>
            <person name="Magnuson J.K."/>
            <person name="James T.Y."/>
            <person name="O'Malley M.A."/>
            <person name="Stajich J.E."/>
            <person name="Spatafora J.W."/>
            <person name="Visel A."/>
            <person name="Grigoriev I.V."/>
        </authorList>
    </citation>
    <scope>NUCLEOTIDE SEQUENCE [LARGE SCALE GENOMIC DNA]</scope>
    <source>
        <strain evidence="2 3">CBS 115471</strain>
    </source>
</reference>